<dbReference type="AlphaFoldDB" id="A0A4R6TGQ4"/>
<dbReference type="InterPro" id="IPR026487">
    <property type="entry name" value="CHP04141"/>
</dbReference>
<dbReference type="EMBL" id="SNYH01000003">
    <property type="protein sequence ID" value="TDQ27909.1"/>
    <property type="molecule type" value="Genomic_DNA"/>
</dbReference>
<gene>
    <name evidence="1" type="ORF">DFQ07_1766</name>
</gene>
<dbReference type="OrthoDB" id="740138at2"/>
<dbReference type="NCBIfam" id="TIGR04141">
    <property type="entry name" value="TIGR04141 family sporadically distributed protein"/>
    <property type="match status" value="1"/>
</dbReference>
<dbReference type="Proteomes" id="UP000295390">
    <property type="component" value="Unassembled WGS sequence"/>
</dbReference>
<sequence length="590" mass="69268">MTKNPKIYLIDKNKRLIKGIVDTEKIIQKIINTSFKKLGIAQNFKSKNLKRTTKGEFTYFLYLYNSKDIVSDWEEFLPKSLTQGEDFIQQKLSLILFVETEHHIFCVIGGNAYQIILPFIDQSFGLSTYARIMQPEKDELASIKSRGITGTRAGLSEQFRNNYRIIDFIKFGKVPKEIHLRLSQETTDLYFKFLKSKKTDRIQFFVGRAFQIKKTIDFKTLHKIIIELGYIMELVPSDYLSSYEEITDETFKANRLHPELITRIFNDTENLGKRNQNSGTTFEHDFCNPNNIEKFYEADIYKLKAKTENGGYKIFKIVSDRNEIYDAVLNRAVELYGVNDRFKFMVFIQGVRVTCHQNNKKTVASSFLFHISTEFPIDGKPVFLVDTKWYHLRDSFVEDLKNNTKHVLKTYSAPPKIVNLPWDKQLIKKEKHYNLLYDKIPNYIVIDTIIEDGLELCDILHYDNRNLYLIHVKYGFKSEMRELTNQVIISARRLIKTLGTDDKLILEKIYKKLKKKKRSVDGLSLDEFKDLFDKKISFVLAFTSHLKKDLDVLSNIESFDSNIARYSLIQCSSEMRANYFPMLTHQIMRK</sequence>
<keyword evidence="2" id="KW-1185">Reference proteome</keyword>
<reference evidence="1 2" key="1">
    <citation type="submission" date="2019-03" db="EMBL/GenBank/DDBJ databases">
        <title>Genomic Encyclopedia of Type Strains, Phase III (KMG-III): the genomes of soil and plant-associated and newly described type strains.</title>
        <authorList>
            <person name="Whitman W."/>
        </authorList>
    </citation>
    <scope>NUCLEOTIDE SEQUENCE [LARGE SCALE GENOMIC DNA]</scope>
    <source>
        <strain evidence="1 2">CECT 8283</strain>
    </source>
</reference>
<evidence type="ECO:0000313" key="1">
    <source>
        <dbReference type="EMBL" id="TDQ27909.1"/>
    </source>
</evidence>
<name>A0A4R6TGQ4_9FLAO</name>
<accession>A0A4R6TGQ4</accession>
<proteinExistence type="predicted"/>
<comment type="caution">
    <text evidence="1">The sequence shown here is derived from an EMBL/GenBank/DDBJ whole genome shotgun (WGS) entry which is preliminary data.</text>
</comment>
<evidence type="ECO:0000313" key="2">
    <source>
        <dbReference type="Proteomes" id="UP000295390"/>
    </source>
</evidence>
<dbReference type="Pfam" id="PF19614">
    <property type="entry name" value="DUF6119"/>
    <property type="match status" value="1"/>
</dbReference>
<organism evidence="1 2">
    <name type="scientific">Tenacibaculum caenipelagi</name>
    <dbReference type="NCBI Taxonomy" id="1325435"/>
    <lineage>
        <taxon>Bacteria</taxon>
        <taxon>Pseudomonadati</taxon>
        <taxon>Bacteroidota</taxon>
        <taxon>Flavobacteriia</taxon>
        <taxon>Flavobacteriales</taxon>
        <taxon>Flavobacteriaceae</taxon>
        <taxon>Tenacibaculum</taxon>
    </lineage>
</organism>
<protein>
    <submittedName>
        <fullName evidence="1">Uncharacterized protein (TIGR04141 family)</fullName>
    </submittedName>
</protein>
<dbReference type="RefSeq" id="WP_133535879.1">
    <property type="nucleotide sequence ID" value="NZ_SNYH01000003.1"/>
</dbReference>